<accession>A0A9Y2NH71</accession>
<dbReference type="Gene3D" id="3.40.630.30">
    <property type="match status" value="1"/>
</dbReference>
<dbReference type="InterPro" id="IPR016181">
    <property type="entry name" value="Acyl_CoA_acyltransferase"/>
</dbReference>
<organism evidence="1 2">
    <name type="scientific">Amycolatopsis mongoliensis</name>
    <dbReference type="NCBI Taxonomy" id="715475"/>
    <lineage>
        <taxon>Bacteria</taxon>
        <taxon>Bacillati</taxon>
        <taxon>Actinomycetota</taxon>
        <taxon>Actinomycetes</taxon>
        <taxon>Pseudonocardiales</taxon>
        <taxon>Pseudonocardiaceae</taxon>
        <taxon>Amycolatopsis</taxon>
    </lineage>
</organism>
<dbReference type="KEGG" id="amog:QRX60_17330"/>
<evidence type="ECO:0000313" key="1">
    <source>
        <dbReference type="EMBL" id="WIY05521.1"/>
    </source>
</evidence>
<gene>
    <name evidence="1" type="ORF">QRX60_17330</name>
</gene>
<dbReference type="Proteomes" id="UP001239397">
    <property type="component" value="Chromosome"/>
</dbReference>
<name>A0A9Y2NH71_9PSEU</name>
<reference evidence="1 2" key="1">
    <citation type="submission" date="2023-06" db="EMBL/GenBank/DDBJ databases">
        <authorList>
            <person name="Oyuntsetseg B."/>
            <person name="Kim S.B."/>
        </authorList>
    </citation>
    <scope>NUCLEOTIDE SEQUENCE [LARGE SCALE GENOMIC DNA]</scope>
    <source>
        <strain evidence="1 2">4-36</strain>
    </source>
</reference>
<keyword evidence="2" id="KW-1185">Reference proteome</keyword>
<dbReference type="RefSeq" id="WP_286001809.1">
    <property type="nucleotide sequence ID" value="NZ_CP127295.1"/>
</dbReference>
<dbReference type="AlphaFoldDB" id="A0A9Y2NH71"/>
<evidence type="ECO:0000313" key="2">
    <source>
        <dbReference type="Proteomes" id="UP001239397"/>
    </source>
</evidence>
<dbReference type="SUPFAM" id="SSF55729">
    <property type="entry name" value="Acyl-CoA N-acyltransferases (Nat)"/>
    <property type="match status" value="1"/>
</dbReference>
<dbReference type="EMBL" id="CP127295">
    <property type="protein sequence ID" value="WIY05521.1"/>
    <property type="molecule type" value="Genomic_DNA"/>
</dbReference>
<protein>
    <submittedName>
        <fullName evidence="1">GNAT family N-acetyltransferase</fullName>
    </submittedName>
</protein>
<sequence>MTLLPDTPWWRNLTTEVDSSLTEEHLDRTFAVAELIVARERRQRGVGKRLHDELLAGRHEEQATLTGLPAAEPAQQAYAAWGWQRVAQKRNPLPGSPVFDVMVKDFT</sequence>
<proteinExistence type="predicted"/>